<evidence type="ECO:0000313" key="4">
    <source>
        <dbReference type="Proteomes" id="UP001148614"/>
    </source>
</evidence>
<dbReference type="Proteomes" id="UP001148614">
    <property type="component" value="Unassembled WGS sequence"/>
</dbReference>
<sequence>MPLLLYPTARSLETENTPFWPSARSPYWQERSYLDLWGQSNGADEPLNGWSLGGTLLGCVFAAVLLAIIIYCGWKYGAPRPSYYETAMKIHQRDEEWHRRKLKRYPRPPSQKSSVENWWDAAGSGASDQLQRPSPARTRSGSSSDDIEQGDLYVEAHKRVASKWSS</sequence>
<evidence type="ECO:0000313" key="3">
    <source>
        <dbReference type="EMBL" id="KAJ3577084.1"/>
    </source>
</evidence>
<reference evidence="3" key="1">
    <citation type="submission" date="2022-07" db="EMBL/GenBank/DDBJ databases">
        <title>Genome Sequence of Xylaria arbuscula.</title>
        <authorList>
            <person name="Buettner E."/>
        </authorList>
    </citation>
    <scope>NUCLEOTIDE SEQUENCE</scope>
    <source>
        <strain evidence="3">VT107</strain>
    </source>
</reference>
<evidence type="ECO:0000256" key="1">
    <source>
        <dbReference type="SAM" id="MobiDB-lite"/>
    </source>
</evidence>
<protein>
    <submittedName>
        <fullName evidence="3">Uncharacterized protein</fullName>
    </submittedName>
</protein>
<keyword evidence="2" id="KW-1133">Transmembrane helix</keyword>
<feature type="region of interest" description="Disordered" evidence="1">
    <location>
        <begin position="97"/>
        <end position="151"/>
    </location>
</feature>
<keyword evidence="4" id="KW-1185">Reference proteome</keyword>
<dbReference type="EMBL" id="JANPWZ010000437">
    <property type="protein sequence ID" value="KAJ3577084.1"/>
    <property type="molecule type" value="Genomic_DNA"/>
</dbReference>
<keyword evidence="2" id="KW-0472">Membrane</keyword>
<accession>A0A9W8NI65</accession>
<proteinExistence type="predicted"/>
<feature type="transmembrane region" description="Helical" evidence="2">
    <location>
        <begin position="50"/>
        <end position="74"/>
    </location>
</feature>
<evidence type="ECO:0000256" key="2">
    <source>
        <dbReference type="SAM" id="Phobius"/>
    </source>
</evidence>
<dbReference type="AlphaFoldDB" id="A0A9W8NI65"/>
<keyword evidence="2" id="KW-0812">Transmembrane</keyword>
<feature type="compositionally biased region" description="Polar residues" evidence="1">
    <location>
        <begin position="126"/>
        <end position="144"/>
    </location>
</feature>
<name>A0A9W8NI65_9PEZI</name>
<organism evidence="3 4">
    <name type="scientific">Xylaria arbuscula</name>
    <dbReference type="NCBI Taxonomy" id="114810"/>
    <lineage>
        <taxon>Eukaryota</taxon>
        <taxon>Fungi</taxon>
        <taxon>Dikarya</taxon>
        <taxon>Ascomycota</taxon>
        <taxon>Pezizomycotina</taxon>
        <taxon>Sordariomycetes</taxon>
        <taxon>Xylariomycetidae</taxon>
        <taxon>Xylariales</taxon>
        <taxon>Xylariaceae</taxon>
        <taxon>Xylaria</taxon>
    </lineage>
</organism>
<comment type="caution">
    <text evidence="3">The sequence shown here is derived from an EMBL/GenBank/DDBJ whole genome shotgun (WGS) entry which is preliminary data.</text>
</comment>
<gene>
    <name evidence="3" type="ORF">NPX13_g3480</name>
</gene>